<dbReference type="Proteomes" id="UP001497602">
    <property type="component" value="Unassembled WGS sequence"/>
</dbReference>
<evidence type="ECO:0000259" key="1">
    <source>
        <dbReference type="Pfam" id="PF01909"/>
    </source>
</evidence>
<evidence type="ECO:0000313" key="2">
    <source>
        <dbReference type="EMBL" id="CAL2108476.1"/>
    </source>
</evidence>
<dbReference type="RefSeq" id="WP_348740086.1">
    <property type="nucleotide sequence ID" value="NZ_CAXJRC010000045.1"/>
</dbReference>
<reference evidence="2 3" key="1">
    <citation type="submission" date="2024-05" db="EMBL/GenBank/DDBJ databases">
        <authorList>
            <person name="Duchaud E."/>
        </authorList>
    </citation>
    <scope>NUCLEOTIDE SEQUENCE [LARGE SCALE GENOMIC DNA]</scope>
    <source>
        <strain evidence="2">Ena-SAMPLE-TAB-13-05-2024-13:56:06:370-140305</strain>
    </source>
</reference>
<dbReference type="InterPro" id="IPR002934">
    <property type="entry name" value="Polymerase_NTP_transf_dom"/>
</dbReference>
<comment type="caution">
    <text evidence="2">The sequence shown here is derived from an EMBL/GenBank/DDBJ whole genome shotgun (WGS) entry which is preliminary data.</text>
</comment>
<feature type="domain" description="Polymerase nucleotidyl transferase" evidence="1">
    <location>
        <begin position="82"/>
        <end position="123"/>
    </location>
</feature>
<dbReference type="InterPro" id="IPR043519">
    <property type="entry name" value="NT_sf"/>
</dbReference>
<protein>
    <submittedName>
        <fullName evidence="2">Nucleotidyltransferase</fullName>
    </submittedName>
</protein>
<dbReference type="EMBL" id="CAXJRC010000045">
    <property type="protein sequence ID" value="CAL2108476.1"/>
    <property type="molecule type" value="Genomic_DNA"/>
</dbReference>
<name>A0ABM9PRR6_9FLAO</name>
<dbReference type="Gene3D" id="3.30.460.10">
    <property type="entry name" value="Beta Polymerase, domain 2"/>
    <property type="match status" value="1"/>
</dbReference>
<accession>A0ABM9PRR6</accession>
<keyword evidence="3" id="KW-1185">Reference proteome</keyword>
<organism evidence="2 3">
    <name type="scientific">Tenacibaculum vairaonense</name>
    <dbReference type="NCBI Taxonomy" id="3137860"/>
    <lineage>
        <taxon>Bacteria</taxon>
        <taxon>Pseudomonadati</taxon>
        <taxon>Bacteroidota</taxon>
        <taxon>Flavobacteriia</taxon>
        <taxon>Flavobacteriales</taxon>
        <taxon>Flavobacteriaceae</taxon>
        <taxon>Tenacibaculum</taxon>
    </lineage>
</organism>
<evidence type="ECO:0000313" key="3">
    <source>
        <dbReference type="Proteomes" id="UP001497602"/>
    </source>
</evidence>
<dbReference type="SUPFAM" id="SSF81301">
    <property type="entry name" value="Nucleotidyltransferase"/>
    <property type="match status" value="1"/>
</dbReference>
<proteinExistence type="predicted"/>
<sequence>MNTLKTITYFSIFQYPLTLEEIFNYSDIKEKETLAKELTTLKSKGVIYNTEGYYSDSNNKEIIVRREKGNKKAEEIMPKAWKIAKFIAKFPYVKSVCISGSLSKGYFEDESDIDFFIIIEKNRLWVARTLLMSYKKVFLLNSNKFFCINYFMSSGYLEIDEKNRFTATEIATLIPMYGKSTFEKFLEKNKWVYDFFPNFVRDNSHVKNITKNLFSKNLERILNTKLGDFFEQFFMKITIKRWNSKFNHLSKKDFEIAFKSSENVSKSHPRNFQNKVLNLLNEKYKEIEKKHNIKFTPENV</sequence>
<dbReference type="Pfam" id="PF01909">
    <property type="entry name" value="NTP_transf_2"/>
    <property type="match status" value="1"/>
</dbReference>
<gene>
    <name evidence="2" type="ORF">T190115A13A_80051</name>
</gene>